<protein>
    <recommendedName>
        <fullName evidence="4">Molybdopterin synthase catalytic subunit</fullName>
        <ecNumber evidence="3">2.8.1.12</ecNumber>
    </recommendedName>
    <alternativeName>
        <fullName evidence="9">MPT synthase subunit 2</fullName>
    </alternativeName>
    <alternativeName>
        <fullName evidence="7">Molybdenum cofactor biosynthesis protein E</fullName>
    </alternativeName>
    <alternativeName>
        <fullName evidence="8">Molybdopterin-converting factor large subunit</fullName>
    </alternativeName>
    <alternativeName>
        <fullName evidence="10">Molybdopterin-converting factor subunit 2</fullName>
    </alternativeName>
</protein>
<dbReference type="AlphaFoldDB" id="A0A1Y0I3V5"/>
<dbReference type="SUPFAM" id="SSF54690">
    <property type="entry name" value="Molybdopterin synthase subunit MoaE"/>
    <property type="match status" value="1"/>
</dbReference>
<dbReference type="GO" id="GO:0006777">
    <property type="term" value="P:Mo-molybdopterin cofactor biosynthetic process"/>
    <property type="evidence" value="ECO:0007669"/>
    <property type="project" value="UniProtKB-KW"/>
</dbReference>
<dbReference type="GO" id="GO:0030366">
    <property type="term" value="F:molybdopterin synthase activity"/>
    <property type="evidence" value="ECO:0007669"/>
    <property type="project" value="UniProtKB-EC"/>
</dbReference>
<dbReference type="PANTHER" id="PTHR23404">
    <property type="entry name" value="MOLYBDOPTERIN SYNTHASE RELATED"/>
    <property type="match status" value="1"/>
</dbReference>
<dbReference type="RefSeq" id="WP_198343182.1">
    <property type="nucleotide sequence ID" value="NZ_CP021425.1"/>
</dbReference>
<evidence type="ECO:0000256" key="1">
    <source>
        <dbReference type="ARBA" id="ARBA00005046"/>
    </source>
</evidence>
<evidence type="ECO:0000313" key="13">
    <source>
        <dbReference type="Proteomes" id="UP000196027"/>
    </source>
</evidence>
<evidence type="ECO:0000256" key="8">
    <source>
        <dbReference type="ARBA" id="ARBA00030407"/>
    </source>
</evidence>
<evidence type="ECO:0000256" key="6">
    <source>
        <dbReference type="ARBA" id="ARBA00026066"/>
    </source>
</evidence>
<dbReference type="KEGG" id="ome:OLMES_0362"/>
<evidence type="ECO:0000256" key="4">
    <source>
        <dbReference type="ARBA" id="ARBA00013858"/>
    </source>
</evidence>
<gene>
    <name evidence="12" type="primary">moaE</name>
    <name evidence="12" type="ORF">OLMES_0362</name>
</gene>
<sequence>MNIDIRVQQEDFSLGQEYDRIRTDKTQVGAICCFSGLVRDFGDNEGVIGLELEHYPGMTEKALHEIASQACNKWPLDSVLIIHRVGALKLADQIVLTIVSSAHRQAAFAAGEFIMDYLKISAPFWKKELHHKGGHWVEQKDSDVTKLEDWKTPKGP</sequence>
<reference evidence="12 13" key="1">
    <citation type="submission" date="2017-05" db="EMBL/GenBank/DDBJ databases">
        <title>Genomic insights into alkan degradation activity of Oleiphilus messinensis.</title>
        <authorList>
            <person name="Kozyavkin S.A."/>
            <person name="Slesarev A.I."/>
            <person name="Golyshin P.N."/>
            <person name="Korzhenkov A."/>
            <person name="Golyshina O.N."/>
            <person name="Toshchakov S.V."/>
        </authorList>
    </citation>
    <scope>NUCLEOTIDE SEQUENCE [LARGE SCALE GENOMIC DNA]</scope>
    <source>
        <strain evidence="12 13">ME102</strain>
    </source>
</reference>
<evidence type="ECO:0000256" key="3">
    <source>
        <dbReference type="ARBA" id="ARBA00011950"/>
    </source>
</evidence>
<proteinExistence type="inferred from homology"/>
<comment type="catalytic activity">
    <reaction evidence="11">
        <text>2 [molybdopterin-synthase sulfur-carrier protein]-C-terminal-Gly-aminoethanethioate + cyclic pyranopterin phosphate + H2O = molybdopterin + 2 [molybdopterin-synthase sulfur-carrier protein]-C-terminal Gly-Gly + 2 H(+)</text>
        <dbReference type="Rhea" id="RHEA:26333"/>
        <dbReference type="Rhea" id="RHEA-COMP:12202"/>
        <dbReference type="Rhea" id="RHEA-COMP:19907"/>
        <dbReference type="ChEBI" id="CHEBI:15377"/>
        <dbReference type="ChEBI" id="CHEBI:15378"/>
        <dbReference type="ChEBI" id="CHEBI:58698"/>
        <dbReference type="ChEBI" id="CHEBI:59648"/>
        <dbReference type="ChEBI" id="CHEBI:90778"/>
        <dbReference type="ChEBI" id="CHEBI:232372"/>
        <dbReference type="EC" id="2.8.1.12"/>
    </reaction>
</comment>
<accession>A0A1Y0I3V5</accession>
<dbReference type="EC" id="2.8.1.12" evidence="3"/>
<organism evidence="12 13">
    <name type="scientific">Oleiphilus messinensis</name>
    <dbReference type="NCBI Taxonomy" id="141451"/>
    <lineage>
        <taxon>Bacteria</taxon>
        <taxon>Pseudomonadati</taxon>
        <taxon>Pseudomonadota</taxon>
        <taxon>Gammaproteobacteria</taxon>
        <taxon>Oceanospirillales</taxon>
        <taxon>Oleiphilaceae</taxon>
        <taxon>Oleiphilus</taxon>
    </lineage>
</organism>
<dbReference type="InterPro" id="IPR003448">
    <property type="entry name" value="Mopterin_biosynth_MoaE"/>
</dbReference>
<evidence type="ECO:0000256" key="5">
    <source>
        <dbReference type="ARBA" id="ARBA00023150"/>
    </source>
</evidence>
<comment type="subunit">
    <text evidence="6">Heterotetramer of 2 MoaD subunits and 2 MoaE subunits. Also stable as homodimer. The enzyme changes between these two forms during catalysis.</text>
</comment>
<dbReference type="CDD" id="cd00756">
    <property type="entry name" value="MoaE"/>
    <property type="match status" value="1"/>
</dbReference>
<keyword evidence="5" id="KW-0501">Molybdenum cofactor biosynthesis</keyword>
<name>A0A1Y0I3V5_9GAMM</name>
<evidence type="ECO:0000256" key="7">
    <source>
        <dbReference type="ARBA" id="ARBA00029745"/>
    </source>
</evidence>
<evidence type="ECO:0000256" key="9">
    <source>
        <dbReference type="ARBA" id="ARBA00030781"/>
    </source>
</evidence>
<dbReference type="EMBL" id="CP021425">
    <property type="protein sequence ID" value="ARU54466.1"/>
    <property type="molecule type" value="Genomic_DNA"/>
</dbReference>
<evidence type="ECO:0000313" key="12">
    <source>
        <dbReference type="EMBL" id="ARU54466.1"/>
    </source>
</evidence>
<evidence type="ECO:0000256" key="10">
    <source>
        <dbReference type="ARBA" id="ARBA00032474"/>
    </source>
</evidence>
<evidence type="ECO:0000256" key="11">
    <source>
        <dbReference type="ARBA" id="ARBA00049878"/>
    </source>
</evidence>
<evidence type="ECO:0000256" key="2">
    <source>
        <dbReference type="ARBA" id="ARBA00005426"/>
    </source>
</evidence>
<dbReference type="Gene3D" id="3.90.1170.40">
    <property type="entry name" value="Molybdopterin biosynthesis MoaE subunit"/>
    <property type="match status" value="1"/>
</dbReference>
<dbReference type="Proteomes" id="UP000196027">
    <property type="component" value="Chromosome"/>
</dbReference>
<dbReference type="Pfam" id="PF02391">
    <property type="entry name" value="MoaE"/>
    <property type="match status" value="1"/>
</dbReference>
<comment type="pathway">
    <text evidence="1">Cofactor biosynthesis; molybdopterin biosynthesis.</text>
</comment>
<dbReference type="InterPro" id="IPR036563">
    <property type="entry name" value="MoaE_sf"/>
</dbReference>
<dbReference type="UniPathway" id="UPA00344"/>
<comment type="similarity">
    <text evidence="2">Belongs to the MoaE family.</text>
</comment>
<keyword evidence="13" id="KW-1185">Reference proteome</keyword>